<dbReference type="EMBL" id="VMBG01000003">
    <property type="protein sequence ID" value="TSJ75879.1"/>
    <property type="molecule type" value="Genomic_DNA"/>
</dbReference>
<dbReference type="OrthoDB" id="200448at2"/>
<keyword evidence="3" id="KW-1185">Reference proteome</keyword>
<dbReference type="NCBIfam" id="TIGR02595">
    <property type="entry name" value="PEP_CTERM"/>
    <property type="match status" value="1"/>
</dbReference>
<keyword evidence="1" id="KW-0732">Signal</keyword>
<gene>
    <name evidence="2" type="ORF">FPL22_16035</name>
</gene>
<proteinExistence type="predicted"/>
<reference evidence="2 3" key="1">
    <citation type="submission" date="2019-07" db="EMBL/GenBank/DDBJ databases">
        <title>Description of 53C-WASEF.</title>
        <authorList>
            <person name="Pitt A."/>
            <person name="Hahn M.W."/>
        </authorList>
    </citation>
    <scope>NUCLEOTIDE SEQUENCE [LARGE SCALE GENOMIC DNA]</scope>
    <source>
        <strain evidence="2 3">53C-WASEF</strain>
    </source>
</reference>
<feature type="chain" id="PRO_5022091176" evidence="1">
    <location>
        <begin position="31"/>
        <end position="658"/>
    </location>
</feature>
<evidence type="ECO:0000313" key="2">
    <source>
        <dbReference type="EMBL" id="TSJ75879.1"/>
    </source>
</evidence>
<dbReference type="AlphaFoldDB" id="A0A556QGW8"/>
<dbReference type="InterPro" id="IPR011050">
    <property type="entry name" value="Pectin_lyase_fold/virulence"/>
</dbReference>
<protein>
    <submittedName>
        <fullName evidence="2">PEP-CTERM sorting domain-containing protein</fullName>
    </submittedName>
</protein>
<feature type="signal peptide" evidence="1">
    <location>
        <begin position="1"/>
        <end position="30"/>
    </location>
</feature>
<accession>A0A556QGW8</accession>
<comment type="caution">
    <text evidence="2">The sequence shown here is derived from an EMBL/GenBank/DDBJ whole genome shotgun (WGS) entry which is preliminary data.</text>
</comment>
<sequence>MMTFMKLPRFIRVLTRITCLTGFFTGAAFAQTTVYWDVNGATTGGSDGTTASATWSDSALNWGNAAGNIATAGWVAGNHANFSAGTGVTGSSTITISGTQVVNNITVDEGAITLTGGALSLSGTRSITIASGATAVFNTTVASTGGYALRGELTVTGAMSTTVAGNAIDISTGATNARLNVGTGGSFTASTGNVRLGVNGSTNTANTGALYQSGSSGVTAVGLVMGTASGTGAANSSYYRIADTSTLNVTNMVVASAGAESTSAAFDQAGGTVNVGAYVRIATATAASASMNLTGGTFNFNGTGATNDTSFVVGYASGRGELNVRDSAHLNLGTTSLRISGNAASTGLVALGTGGLISTGGVIAGGGSSRLAFDGGTLRATADSINFIGTANNFIHAGGARIDTNSFNVTIAQSLQAPAGNGVGSIAVANGGSGFVGAPLVSITGGGGTGATGYAVMNAAGTEVVSIVVTSSGSGYTSAPTITLVGGGGSGVVLGTANLAENISGTLTKIGSGILTLTAANTYAGGTFVNAGGVATGVTTGNFGTGNITVASGASLALGNASSIADAALLFFSQGASITLSGGTESLGNIVLGSTGIVASGLYTATQLNSYFGLTGGNEVFFGTGVYNVAASAIPEPSALALLAGITCAAACVLRRRR</sequence>
<dbReference type="SUPFAM" id="SSF51126">
    <property type="entry name" value="Pectin lyase-like"/>
    <property type="match status" value="1"/>
</dbReference>
<organism evidence="2 3">
    <name type="scientific">Rariglobus hedericola</name>
    <dbReference type="NCBI Taxonomy" id="2597822"/>
    <lineage>
        <taxon>Bacteria</taxon>
        <taxon>Pseudomonadati</taxon>
        <taxon>Verrucomicrobiota</taxon>
        <taxon>Opitutia</taxon>
        <taxon>Opitutales</taxon>
        <taxon>Opitutaceae</taxon>
        <taxon>Rariglobus</taxon>
    </lineage>
</organism>
<evidence type="ECO:0000313" key="3">
    <source>
        <dbReference type="Proteomes" id="UP000315648"/>
    </source>
</evidence>
<dbReference type="InterPro" id="IPR013424">
    <property type="entry name" value="Ice-binding_C"/>
</dbReference>
<evidence type="ECO:0000256" key="1">
    <source>
        <dbReference type="SAM" id="SignalP"/>
    </source>
</evidence>
<dbReference type="Proteomes" id="UP000315648">
    <property type="component" value="Unassembled WGS sequence"/>
</dbReference>
<name>A0A556QGW8_9BACT</name>